<gene>
    <name evidence="3" type="ORF">JXQ802_LOCUS21355</name>
    <name evidence="2" type="ORF">PYM288_LOCUS17922</name>
</gene>
<dbReference type="Proteomes" id="UP000663854">
    <property type="component" value="Unassembled WGS sequence"/>
</dbReference>
<dbReference type="GO" id="GO:0005737">
    <property type="term" value="C:cytoplasm"/>
    <property type="evidence" value="ECO:0007669"/>
    <property type="project" value="TreeGrafter"/>
</dbReference>
<reference evidence="3" key="1">
    <citation type="submission" date="2021-02" db="EMBL/GenBank/DDBJ databases">
        <authorList>
            <person name="Nowell W R."/>
        </authorList>
    </citation>
    <scope>NUCLEOTIDE SEQUENCE</scope>
</reference>
<sequence>MNDKYVSNNNESFLSKYSFHFLVHKQEYIEEIAKIFYEQWQDTYHAFELYNLQAVIQDIKDNHACNYDKLPILAIALDNNNQNLVATASLERCDVPKGNPYYNTTPWMACVYTKPEYRGKGVATYMINKILAVTKQLNYTNVWLWTENATSLYEKLGFHIVEKIKHIGMDIMIMRIDFDTSAY</sequence>
<dbReference type="SUPFAM" id="SSF55729">
    <property type="entry name" value="Acyl-CoA N-acyltransferases (Nat)"/>
    <property type="match status" value="1"/>
</dbReference>
<dbReference type="Gene3D" id="3.40.630.30">
    <property type="match status" value="1"/>
</dbReference>
<accession>A0A814S7K0</accession>
<dbReference type="GO" id="GO:0008080">
    <property type="term" value="F:N-acetyltransferase activity"/>
    <property type="evidence" value="ECO:0007669"/>
    <property type="project" value="InterPro"/>
</dbReference>
<dbReference type="PROSITE" id="PS51186">
    <property type="entry name" value="GNAT"/>
    <property type="match status" value="1"/>
</dbReference>
<evidence type="ECO:0000259" key="1">
    <source>
        <dbReference type="PROSITE" id="PS51186"/>
    </source>
</evidence>
<dbReference type="EMBL" id="CAJNOH010000524">
    <property type="protein sequence ID" value="CAF1066368.1"/>
    <property type="molecule type" value="Genomic_DNA"/>
</dbReference>
<dbReference type="Pfam" id="PF00583">
    <property type="entry name" value="Acetyltransf_1"/>
    <property type="match status" value="1"/>
</dbReference>
<evidence type="ECO:0000313" key="3">
    <source>
        <dbReference type="EMBL" id="CAF1143676.1"/>
    </source>
</evidence>
<comment type="caution">
    <text evidence="3">The sequence shown here is derived from an EMBL/GenBank/DDBJ whole genome shotgun (WGS) entry which is preliminary data.</text>
</comment>
<name>A0A814S7K0_9BILA</name>
<proteinExistence type="predicted"/>
<protein>
    <recommendedName>
        <fullName evidence="1">N-acetyltransferase domain-containing protein</fullName>
    </recommendedName>
</protein>
<evidence type="ECO:0000313" key="4">
    <source>
        <dbReference type="Proteomes" id="UP000663870"/>
    </source>
</evidence>
<dbReference type="InterPro" id="IPR039840">
    <property type="entry name" value="NAA80"/>
</dbReference>
<dbReference type="AlphaFoldDB" id="A0A814S7K0"/>
<dbReference type="InterPro" id="IPR000182">
    <property type="entry name" value="GNAT_dom"/>
</dbReference>
<evidence type="ECO:0000313" key="2">
    <source>
        <dbReference type="EMBL" id="CAF1066368.1"/>
    </source>
</evidence>
<organism evidence="3 4">
    <name type="scientific">Rotaria sordida</name>
    <dbReference type="NCBI Taxonomy" id="392033"/>
    <lineage>
        <taxon>Eukaryota</taxon>
        <taxon>Metazoa</taxon>
        <taxon>Spiralia</taxon>
        <taxon>Gnathifera</taxon>
        <taxon>Rotifera</taxon>
        <taxon>Eurotatoria</taxon>
        <taxon>Bdelloidea</taxon>
        <taxon>Philodinida</taxon>
        <taxon>Philodinidae</taxon>
        <taxon>Rotaria</taxon>
    </lineage>
</organism>
<feature type="domain" description="N-acetyltransferase" evidence="1">
    <location>
        <begin position="23"/>
        <end position="177"/>
    </location>
</feature>
<keyword evidence="4" id="KW-1185">Reference proteome</keyword>
<dbReference type="Proteomes" id="UP000663870">
    <property type="component" value="Unassembled WGS sequence"/>
</dbReference>
<dbReference type="EMBL" id="CAJNOL010000627">
    <property type="protein sequence ID" value="CAF1143676.1"/>
    <property type="molecule type" value="Genomic_DNA"/>
</dbReference>
<dbReference type="PANTHER" id="PTHR13538">
    <property type="entry name" value="N-ACETYLTRANSFERASE 6"/>
    <property type="match status" value="1"/>
</dbReference>
<dbReference type="PANTHER" id="PTHR13538:SF4">
    <property type="entry name" value="N-ALPHA-ACETYLTRANSFERASE 80"/>
    <property type="match status" value="1"/>
</dbReference>
<dbReference type="InterPro" id="IPR016181">
    <property type="entry name" value="Acyl_CoA_acyltransferase"/>
</dbReference>
<dbReference type="CDD" id="cd04301">
    <property type="entry name" value="NAT_SF"/>
    <property type="match status" value="1"/>
</dbReference>
<dbReference type="GO" id="GO:1905502">
    <property type="term" value="F:acetyl-CoA binding"/>
    <property type="evidence" value="ECO:0007669"/>
    <property type="project" value="TreeGrafter"/>
</dbReference>